<evidence type="ECO:0000256" key="2">
    <source>
        <dbReference type="SAM" id="SignalP"/>
    </source>
</evidence>
<feature type="chain" id="PRO_5014876041" evidence="2">
    <location>
        <begin position="25"/>
        <end position="197"/>
    </location>
</feature>
<dbReference type="Gene3D" id="1.20.5.340">
    <property type="match status" value="1"/>
</dbReference>
<evidence type="ECO:0000313" key="3">
    <source>
        <dbReference type="EMBL" id="MBW60672.1"/>
    </source>
</evidence>
<keyword evidence="2" id="KW-0732">Signal</keyword>
<keyword evidence="1" id="KW-0175">Coiled coil</keyword>
<proteinExistence type="predicted"/>
<protein>
    <submittedName>
        <fullName evidence="3">Putative secreted protein</fullName>
    </submittedName>
</protein>
<accession>A0A2M4C5R6</accession>
<name>A0A2M4C5R6_9DIPT</name>
<feature type="signal peptide" evidence="2">
    <location>
        <begin position="1"/>
        <end position="24"/>
    </location>
</feature>
<organism evidence="3">
    <name type="scientific">Anopheles marajoara</name>
    <dbReference type="NCBI Taxonomy" id="58244"/>
    <lineage>
        <taxon>Eukaryota</taxon>
        <taxon>Metazoa</taxon>
        <taxon>Ecdysozoa</taxon>
        <taxon>Arthropoda</taxon>
        <taxon>Hexapoda</taxon>
        <taxon>Insecta</taxon>
        <taxon>Pterygota</taxon>
        <taxon>Neoptera</taxon>
        <taxon>Endopterygota</taxon>
        <taxon>Diptera</taxon>
        <taxon>Nematocera</taxon>
        <taxon>Culicoidea</taxon>
        <taxon>Culicidae</taxon>
        <taxon>Anophelinae</taxon>
        <taxon>Anopheles</taxon>
    </lineage>
</organism>
<evidence type="ECO:0000256" key="1">
    <source>
        <dbReference type="SAM" id="Coils"/>
    </source>
</evidence>
<feature type="coiled-coil region" evidence="1">
    <location>
        <begin position="136"/>
        <end position="187"/>
    </location>
</feature>
<reference evidence="3" key="1">
    <citation type="submission" date="2018-01" db="EMBL/GenBank/DDBJ databases">
        <title>An insight into the sialome of Amazonian anophelines.</title>
        <authorList>
            <person name="Ribeiro J.M."/>
            <person name="Scarpassa V."/>
            <person name="Calvo E."/>
        </authorList>
    </citation>
    <scope>NUCLEOTIDE SEQUENCE</scope>
    <source>
        <tissue evidence="3">Salivary glands</tissue>
    </source>
</reference>
<sequence>MLRNPLVSFLSLLVVLSITLTVEGEPFWTSNCDIMKNQLTNINNQIDQQTSYYNLRKYDRHINTFDRLRDLLDTLKAWQQKFDLSTHRMQTLLNTKQQELNIPQEYYELVTDSFEKVFQKLDERNALQQNDLSVRLKEIETLQQQKQTAIQELEALNGQRTSVKSELETMNKLILDLTTNKQKLEAKINGNPPAVRG</sequence>
<dbReference type="EMBL" id="GGFJ01011531">
    <property type="protein sequence ID" value="MBW60672.1"/>
    <property type="molecule type" value="Transcribed_RNA"/>
</dbReference>
<dbReference type="AlphaFoldDB" id="A0A2M4C5R6"/>